<dbReference type="GO" id="GO:0008233">
    <property type="term" value="F:peptidase activity"/>
    <property type="evidence" value="ECO:0007669"/>
    <property type="project" value="UniProtKB-KW"/>
</dbReference>
<keyword evidence="2 8" id="KW-0645">Protease</keyword>
<dbReference type="RefSeq" id="WP_107974598.1">
    <property type="nucleotide sequence ID" value="NZ_BMEZ01000002.1"/>
</dbReference>
<dbReference type="Proteomes" id="UP000244069">
    <property type="component" value="Unassembled WGS sequence"/>
</dbReference>
<sequence length="221" mass="24624">MCGRFAVTLPREAMTSIFDAVPGNDLPPIPNYNVCPTNDVVAVLSEGGTRRLTAMRWGFLPHWYKATNDGPLLINARAESVADKPAFREACRHRRCLIPASGFYEWTKDADGNRLPWFIQPAEGEVLAFAGIWQDWEREGEGFRTCAIVTTGANAAMSRIHHRMPVVLSRESWAKWLGEEGHGAATLMRAAPEDALRFHRVDPKVNSNRASGPELIEPIED</sequence>
<dbReference type="OrthoDB" id="9782620at2"/>
<dbReference type="Gene3D" id="3.90.1680.10">
    <property type="entry name" value="SOS response associated peptidase-like"/>
    <property type="match status" value="1"/>
</dbReference>
<dbReference type="AlphaFoldDB" id="A0A2T6B7S8"/>
<dbReference type="Pfam" id="PF02586">
    <property type="entry name" value="SRAP"/>
    <property type="match status" value="1"/>
</dbReference>
<protein>
    <recommendedName>
        <fullName evidence="8">Abasic site processing protein</fullName>
        <ecNumber evidence="8">3.4.-.-</ecNumber>
    </recommendedName>
</protein>
<keyword evidence="4 8" id="KW-0378">Hydrolase</keyword>
<evidence type="ECO:0000256" key="2">
    <source>
        <dbReference type="ARBA" id="ARBA00022670"/>
    </source>
</evidence>
<evidence type="ECO:0000313" key="10">
    <source>
        <dbReference type="Proteomes" id="UP000244069"/>
    </source>
</evidence>
<organism evidence="9 10">
    <name type="scientific">Allosediminivita pacifica</name>
    <dbReference type="NCBI Taxonomy" id="1267769"/>
    <lineage>
        <taxon>Bacteria</taxon>
        <taxon>Pseudomonadati</taxon>
        <taxon>Pseudomonadota</taxon>
        <taxon>Alphaproteobacteria</taxon>
        <taxon>Rhodobacterales</taxon>
        <taxon>Paracoccaceae</taxon>
        <taxon>Allosediminivita</taxon>
    </lineage>
</organism>
<keyword evidence="5" id="KW-0190">Covalent protein-DNA linkage</keyword>
<dbReference type="InterPro" id="IPR003738">
    <property type="entry name" value="SRAP"/>
</dbReference>
<keyword evidence="3" id="KW-0227">DNA damage</keyword>
<dbReference type="GO" id="GO:0003697">
    <property type="term" value="F:single-stranded DNA binding"/>
    <property type="evidence" value="ECO:0007669"/>
    <property type="project" value="InterPro"/>
</dbReference>
<dbReference type="PANTHER" id="PTHR13604">
    <property type="entry name" value="DC12-RELATED"/>
    <property type="match status" value="1"/>
</dbReference>
<dbReference type="EC" id="3.4.-.-" evidence="8"/>
<name>A0A2T6B7S8_9RHOB</name>
<dbReference type="GO" id="GO:0106300">
    <property type="term" value="P:protein-DNA covalent cross-linking repair"/>
    <property type="evidence" value="ECO:0007669"/>
    <property type="project" value="InterPro"/>
</dbReference>
<dbReference type="InterPro" id="IPR036590">
    <property type="entry name" value="SRAP-like"/>
</dbReference>
<proteinExistence type="inferred from homology"/>
<evidence type="ECO:0000256" key="3">
    <source>
        <dbReference type="ARBA" id="ARBA00022763"/>
    </source>
</evidence>
<keyword evidence="7" id="KW-0456">Lyase</keyword>
<evidence type="ECO:0000256" key="4">
    <source>
        <dbReference type="ARBA" id="ARBA00022801"/>
    </source>
</evidence>
<dbReference type="SUPFAM" id="SSF143081">
    <property type="entry name" value="BB1717-like"/>
    <property type="match status" value="1"/>
</dbReference>
<keyword evidence="10" id="KW-1185">Reference proteome</keyword>
<comment type="similarity">
    <text evidence="1 8">Belongs to the SOS response-associated peptidase family.</text>
</comment>
<comment type="caution">
    <text evidence="9">The sequence shown here is derived from an EMBL/GenBank/DDBJ whole genome shotgun (WGS) entry which is preliminary data.</text>
</comment>
<evidence type="ECO:0000256" key="7">
    <source>
        <dbReference type="ARBA" id="ARBA00023239"/>
    </source>
</evidence>
<dbReference type="PANTHER" id="PTHR13604:SF0">
    <property type="entry name" value="ABASIC SITE PROCESSING PROTEIN HMCES"/>
    <property type="match status" value="1"/>
</dbReference>
<dbReference type="GO" id="GO:0006508">
    <property type="term" value="P:proteolysis"/>
    <property type="evidence" value="ECO:0007669"/>
    <property type="project" value="UniProtKB-KW"/>
</dbReference>
<evidence type="ECO:0000256" key="6">
    <source>
        <dbReference type="ARBA" id="ARBA00023125"/>
    </source>
</evidence>
<evidence type="ECO:0000256" key="8">
    <source>
        <dbReference type="RuleBase" id="RU364100"/>
    </source>
</evidence>
<evidence type="ECO:0000313" key="9">
    <source>
        <dbReference type="EMBL" id="PTX52129.1"/>
    </source>
</evidence>
<keyword evidence="6" id="KW-0238">DNA-binding</keyword>
<accession>A0A2T6B7S8</accession>
<gene>
    <name evidence="9" type="ORF">C8N44_102175</name>
</gene>
<dbReference type="GO" id="GO:0016829">
    <property type="term" value="F:lyase activity"/>
    <property type="evidence" value="ECO:0007669"/>
    <property type="project" value="UniProtKB-KW"/>
</dbReference>
<dbReference type="EMBL" id="QBKN01000002">
    <property type="protein sequence ID" value="PTX52129.1"/>
    <property type="molecule type" value="Genomic_DNA"/>
</dbReference>
<reference evidence="9 10" key="1">
    <citation type="submission" date="2018-04" db="EMBL/GenBank/DDBJ databases">
        <title>Genomic Encyclopedia of Archaeal and Bacterial Type Strains, Phase II (KMG-II): from individual species to whole genera.</title>
        <authorList>
            <person name="Goeker M."/>
        </authorList>
    </citation>
    <scope>NUCLEOTIDE SEQUENCE [LARGE SCALE GENOMIC DNA]</scope>
    <source>
        <strain evidence="9 10">DSM 29329</strain>
    </source>
</reference>
<evidence type="ECO:0000256" key="1">
    <source>
        <dbReference type="ARBA" id="ARBA00008136"/>
    </source>
</evidence>
<evidence type="ECO:0000256" key="5">
    <source>
        <dbReference type="ARBA" id="ARBA00023124"/>
    </source>
</evidence>